<dbReference type="OrthoDB" id="310710at2759"/>
<dbReference type="AlphaFoldDB" id="A0A8J8T9W5"/>
<keyword evidence="1" id="KW-0677">Repeat</keyword>
<evidence type="ECO:0000256" key="1">
    <source>
        <dbReference type="ARBA" id="ARBA00022737"/>
    </source>
</evidence>
<dbReference type="InterPro" id="IPR003409">
    <property type="entry name" value="MORN"/>
</dbReference>
<dbReference type="EMBL" id="RRYP01000279">
    <property type="protein sequence ID" value="TNV87679.1"/>
    <property type="molecule type" value="Genomic_DNA"/>
</dbReference>
<dbReference type="InterPro" id="IPR029058">
    <property type="entry name" value="AB_hydrolase_fold"/>
</dbReference>
<protein>
    <recommendedName>
        <fullName evidence="4">Fungal lipase-like domain-containing protein</fullName>
    </recommendedName>
</protein>
<dbReference type="Proteomes" id="UP000785679">
    <property type="component" value="Unassembled WGS sequence"/>
</dbReference>
<dbReference type="Gene3D" id="3.40.50.1820">
    <property type="entry name" value="alpha/beta hydrolase"/>
    <property type="match status" value="1"/>
</dbReference>
<reference evidence="2" key="1">
    <citation type="submission" date="2019-06" db="EMBL/GenBank/DDBJ databases">
        <authorList>
            <person name="Zheng W."/>
        </authorList>
    </citation>
    <scope>NUCLEOTIDE SEQUENCE</scope>
    <source>
        <strain evidence="2">QDHG01</strain>
    </source>
</reference>
<name>A0A8J8T9W5_HALGN</name>
<comment type="caution">
    <text evidence="2">The sequence shown here is derived from an EMBL/GenBank/DDBJ whole genome shotgun (WGS) entry which is preliminary data.</text>
</comment>
<keyword evidence="3" id="KW-1185">Reference proteome</keyword>
<gene>
    <name evidence="2" type="ORF">FGO68_gene5854</name>
</gene>
<proteinExistence type="predicted"/>
<dbReference type="SUPFAM" id="SSF82185">
    <property type="entry name" value="Histone H3 K4-specific methyltransferase SET7/9 N-terminal domain"/>
    <property type="match status" value="1"/>
</dbReference>
<evidence type="ECO:0000313" key="2">
    <source>
        <dbReference type="EMBL" id="TNV87679.1"/>
    </source>
</evidence>
<evidence type="ECO:0000313" key="3">
    <source>
        <dbReference type="Proteomes" id="UP000785679"/>
    </source>
</evidence>
<evidence type="ECO:0008006" key="4">
    <source>
        <dbReference type="Google" id="ProtNLM"/>
    </source>
</evidence>
<dbReference type="Pfam" id="PF02493">
    <property type="entry name" value="MORN"/>
    <property type="match status" value="3"/>
</dbReference>
<dbReference type="SUPFAM" id="SSF53474">
    <property type="entry name" value="alpha/beta-Hydrolases"/>
    <property type="match status" value="1"/>
</dbReference>
<sequence length="858" mass="97537">MQAPFGQPDFAIGDEVKFVYRPLKGREDYLFGLIPGKPDQADGDFIYSAFTRKIDGFLEYEADKITPKCETGRNAVQNLLKGWKVHRIYCDKASSYFGTLYRHENNHQYVLAHRSTHSDMAFQHEKLQPSSVSTDVDTILMGKIGLHQAHAYRATASALEIAMADKFALSFTGHSLGAFLAELSVFYCHSDLKFPYVKAVTFDGPGSRNMMEQLAAGTVEGGGHSWDDLKVSMDITRYTAQPNAVNCTNHHIGLTYCLNVKVDQEQDGIDHDYICAKVYKDISSVPKTDSVYLTKIGAIKEALKYILSHTLTKQLVCFDLVIQRPTECHLVKCWPSLSFKEGNIDYTKYAKEGGIIQKFGWIKAILQNPLVSLLKDSIKSAFFGQNRTAESTFTEDTSTLVSTFNVFRSAFSGEINLKQFIAINQFLQPYHKQVANPVISCDLEGVDAHGVAKFEEKDVDEYLQAFNLAYRASYQVTEPTKTVRRVVDYFEQCMFQVSIDKDNLIKVLKDLHKSVPGIKSDKCQSAQGNCVNKFHSLMSTYSAGKNKDYPNGALFLLDPNIDDIEDVKQIFKRYYWQVQLDHPRYLRAHVFWYNDTVSEFHKVLPELPKHKVHKEESLEAIFGKIKAQRDQQNTDSRVKFIVQNDLEMNEDVKKIRKALGGMWECKNGLFDPYYEDSDIEEKKLAYYSGFVKKGTDVPHGPGIKVYPDGSVHEGFWKLGKKHGLGRTISAKASMVIEYRADQQSSIGWIIWTDSMTWYEGQLRQGVCDGYGFHGSGDQQVYFYGFWHQGYAQKSIATDNDHKTYEVGGFMNPQIKHYLDYKPPQQEQEESKGGFFKKIWGIITSPFKSSGPPEPDFTD</sequence>
<organism evidence="2 3">
    <name type="scientific">Halteria grandinella</name>
    <dbReference type="NCBI Taxonomy" id="5974"/>
    <lineage>
        <taxon>Eukaryota</taxon>
        <taxon>Sar</taxon>
        <taxon>Alveolata</taxon>
        <taxon>Ciliophora</taxon>
        <taxon>Intramacronucleata</taxon>
        <taxon>Spirotrichea</taxon>
        <taxon>Stichotrichia</taxon>
        <taxon>Sporadotrichida</taxon>
        <taxon>Halteriidae</taxon>
        <taxon>Halteria</taxon>
    </lineage>
</organism>
<accession>A0A8J8T9W5</accession>